<dbReference type="GO" id="GO:0005886">
    <property type="term" value="C:plasma membrane"/>
    <property type="evidence" value="ECO:0007669"/>
    <property type="project" value="UniProtKB-SubCell"/>
</dbReference>
<dbReference type="InterPro" id="IPR051328">
    <property type="entry name" value="T7SS_ABC-Transporter"/>
</dbReference>
<feature type="transmembrane region" description="Helical" evidence="5">
    <location>
        <begin position="194"/>
        <end position="216"/>
    </location>
</feature>
<sequence>MRSNSVRFARINSAGVSHLKQKNTNKIKDMSQTITPPSNVSLQPQVTLQSGGTPNAIGEFIQETLALTKRLFIQLQRRPSTLIAGVIQPLMWLFLFGALFQNAPQGLFGNDLTYGKFLGAGVIVFTAFAGALNAGLPVMFDREFGFLNRLLVAPLVSRYSIVAASAIYIIALSFIQTAAIVTASALLGTGLPNLLGLGMIALIILLLVVGVTALSLGLSFALPGHIELIAVIFVTNLPLLFASTALAPLSFMPQWLQIVATLNPLSYAIEPIRYLYTHNNWTLGSVVMQAPWGAVTFGGSLLVLLGFTTVALTAIQPLLRRRFA</sequence>
<dbReference type="GO" id="GO:0140359">
    <property type="term" value="F:ABC-type transporter activity"/>
    <property type="evidence" value="ECO:0007669"/>
    <property type="project" value="InterPro"/>
</dbReference>
<feature type="transmembrane region" description="Helical" evidence="5">
    <location>
        <begin position="80"/>
        <end position="100"/>
    </location>
</feature>
<dbReference type="AlphaFoldDB" id="K9W4X9"/>
<keyword evidence="5" id="KW-0813">Transport</keyword>
<comment type="subcellular location">
    <subcellularLocation>
        <location evidence="5">Cell membrane</location>
        <topology evidence="5">Multi-pass membrane protein</topology>
    </subcellularLocation>
    <subcellularLocation>
        <location evidence="1">Membrane</location>
        <topology evidence="1">Multi-pass membrane protein</topology>
    </subcellularLocation>
</comment>
<evidence type="ECO:0000256" key="5">
    <source>
        <dbReference type="RuleBase" id="RU361157"/>
    </source>
</evidence>
<dbReference type="PROSITE" id="PS51012">
    <property type="entry name" value="ABC_TM2"/>
    <property type="match status" value="1"/>
</dbReference>
<dbReference type="STRING" id="1173022.Cri9333_4044"/>
<evidence type="ECO:0000256" key="2">
    <source>
        <dbReference type="ARBA" id="ARBA00022692"/>
    </source>
</evidence>
<dbReference type="PANTHER" id="PTHR43077">
    <property type="entry name" value="TRANSPORT PERMEASE YVFS-RELATED"/>
    <property type="match status" value="1"/>
</dbReference>
<dbReference type="Proteomes" id="UP000010472">
    <property type="component" value="Chromosome"/>
</dbReference>
<feature type="transmembrane region" description="Helical" evidence="5">
    <location>
        <begin position="120"/>
        <end position="140"/>
    </location>
</feature>
<evidence type="ECO:0000313" key="7">
    <source>
        <dbReference type="EMBL" id="AFZ14849.1"/>
    </source>
</evidence>
<comment type="similarity">
    <text evidence="5">Belongs to the ABC-2 integral membrane protein family.</text>
</comment>
<keyword evidence="2 5" id="KW-0812">Transmembrane</keyword>
<feature type="transmembrane region" description="Helical" evidence="5">
    <location>
        <begin position="161"/>
        <end position="188"/>
    </location>
</feature>
<proteinExistence type="inferred from homology"/>
<dbReference type="InterPro" id="IPR013525">
    <property type="entry name" value="ABC2_TM"/>
</dbReference>
<dbReference type="InterPro" id="IPR047817">
    <property type="entry name" value="ABC2_TM_bact-type"/>
</dbReference>
<dbReference type="KEGG" id="cep:Cri9333_4044"/>
<evidence type="ECO:0000256" key="3">
    <source>
        <dbReference type="ARBA" id="ARBA00022989"/>
    </source>
</evidence>
<name>K9W4X9_9CYAN</name>
<evidence type="ECO:0000256" key="1">
    <source>
        <dbReference type="ARBA" id="ARBA00004141"/>
    </source>
</evidence>
<dbReference type="eggNOG" id="COG0842">
    <property type="taxonomic scope" value="Bacteria"/>
</dbReference>
<dbReference type="HOGENOM" id="CLU_039483_2_3_3"/>
<organism evidence="7 8">
    <name type="scientific">Crinalium epipsammum PCC 9333</name>
    <dbReference type="NCBI Taxonomy" id="1173022"/>
    <lineage>
        <taxon>Bacteria</taxon>
        <taxon>Bacillati</taxon>
        <taxon>Cyanobacteriota</taxon>
        <taxon>Cyanophyceae</taxon>
        <taxon>Gomontiellales</taxon>
        <taxon>Gomontiellaceae</taxon>
        <taxon>Crinalium</taxon>
    </lineage>
</organism>
<accession>K9W4X9</accession>
<feature type="transmembrane region" description="Helical" evidence="5">
    <location>
        <begin position="228"/>
        <end position="247"/>
    </location>
</feature>
<keyword evidence="8" id="KW-1185">Reference proteome</keyword>
<feature type="domain" description="ABC transmembrane type-2" evidence="6">
    <location>
        <begin position="80"/>
        <end position="322"/>
    </location>
</feature>
<keyword evidence="3 5" id="KW-1133">Transmembrane helix</keyword>
<gene>
    <name evidence="7" type="ORF">Cri9333_4044</name>
</gene>
<dbReference type="Pfam" id="PF01061">
    <property type="entry name" value="ABC2_membrane"/>
    <property type="match status" value="1"/>
</dbReference>
<keyword evidence="5" id="KW-1003">Cell membrane</keyword>
<keyword evidence="4 5" id="KW-0472">Membrane</keyword>
<reference evidence="7 8" key="1">
    <citation type="submission" date="2012-06" db="EMBL/GenBank/DDBJ databases">
        <title>Finished chromosome of genome of Crinalium epipsammum PCC 9333.</title>
        <authorList>
            <consortium name="US DOE Joint Genome Institute"/>
            <person name="Gugger M."/>
            <person name="Coursin T."/>
            <person name="Rippka R."/>
            <person name="Tandeau De Marsac N."/>
            <person name="Huntemann M."/>
            <person name="Wei C.-L."/>
            <person name="Han J."/>
            <person name="Detter J.C."/>
            <person name="Han C."/>
            <person name="Tapia R."/>
            <person name="Davenport K."/>
            <person name="Daligault H."/>
            <person name="Erkkila T."/>
            <person name="Gu W."/>
            <person name="Munk A.C.C."/>
            <person name="Teshima H."/>
            <person name="Xu Y."/>
            <person name="Chain P."/>
            <person name="Chen A."/>
            <person name="Krypides N."/>
            <person name="Mavromatis K."/>
            <person name="Markowitz V."/>
            <person name="Szeto E."/>
            <person name="Ivanova N."/>
            <person name="Mikhailova N."/>
            <person name="Ovchinnikova G."/>
            <person name="Pagani I."/>
            <person name="Pati A."/>
            <person name="Goodwin L."/>
            <person name="Peters L."/>
            <person name="Pitluck S."/>
            <person name="Woyke T."/>
            <person name="Kerfeld C."/>
        </authorList>
    </citation>
    <scope>NUCLEOTIDE SEQUENCE [LARGE SCALE GENOMIC DNA]</scope>
    <source>
        <strain evidence="7 8">PCC 9333</strain>
    </source>
</reference>
<protein>
    <recommendedName>
        <fullName evidence="5">Transport permease protein</fullName>
    </recommendedName>
</protein>
<evidence type="ECO:0000256" key="4">
    <source>
        <dbReference type="ARBA" id="ARBA00023136"/>
    </source>
</evidence>
<dbReference type="PANTHER" id="PTHR43077:SF10">
    <property type="entry name" value="TRANSPORT PERMEASE PROTEIN"/>
    <property type="match status" value="1"/>
</dbReference>
<evidence type="ECO:0000313" key="8">
    <source>
        <dbReference type="Proteomes" id="UP000010472"/>
    </source>
</evidence>
<evidence type="ECO:0000259" key="6">
    <source>
        <dbReference type="PROSITE" id="PS51012"/>
    </source>
</evidence>
<dbReference type="EMBL" id="CP003620">
    <property type="protein sequence ID" value="AFZ14849.1"/>
    <property type="molecule type" value="Genomic_DNA"/>
</dbReference>
<feature type="transmembrane region" description="Helical" evidence="5">
    <location>
        <begin position="292"/>
        <end position="315"/>
    </location>
</feature>